<dbReference type="STRING" id="1210086.GCA_001613105_06977"/>
<dbReference type="EMBL" id="QQBC01000010">
    <property type="protein sequence ID" value="RDI63614.1"/>
    <property type="molecule type" value="Genomic_DNA"/>
</dbReference>
<keyword evidence="2" id="KW-1185">Reference proteome</keyword>
<sequence length="79" mass="8135">MTDPVHGLTGTLTSPIRGADTLGEVLVAIRGGTEIYLARSPEPLDAGTTVLVIGVNPGRIVDVVPWIPLDFGPGGDTTK</sequence>
<evidence type="ECO:0000313" key="2">
    <source>
        <dbReference type="Proteomes" id="UP000254869"/>
    </source>
</evidence>
<gene>
    <name evidence="1" type="ORF">DFR76_110311</name>
</gene>
<dbReference type="RefSeq" id="WP_062506235.1">
    <property type="nucleotide sequence ID" value="NZ_QQBC01000010.1"/>
</dbReference>
<dbReference type="Proteomes" id="UP000254869">
    <property type="component" value="Unassembled WGS sequence"/>
</dbReference>
<comment type="caution">
    <text evidence="1">The sequence shown here is derived from an EMBL/GenBank/DDBJ whole genome shotgun (WGS) entry which is preliminary data.</text>
</comment>
<dbReference type="Gene3D" id="2.40.50.140">
    <property type="entry name" value="Nucleic acid-binding proteins"/>
    <property type="match status" value="1"/>
</dbReference>
<accession>A0A370I2U1</accession>
<dbReference type="InterPro" id="IPR012340">
    <property type="entry name" value="NA-bd_OB-fold"/>
</dbReference>
<dbReference type="AlphaFoldDB" id="A0A370I2U1"/>
<organism evidence="1 2">
    <name type="scientific">Nocardia pseudobrasiliensis</name>
    <dbReference type="NCBI Taxonomy" id="45979"/>
    <lineage>
        <taxon>Bacteria</taxon>
        <taxon>Bacillati</taxon>
        <taxon>Actinomycetota</taxon>
        <taxon>Actinomycetes</taxon>
        <taxon>Mycobacteriales</taxon>
        <taxon>Nocardiaceae</taxon>
        <taxon>Nocardia</taxon>
    </lineage>
</organism>
<protein>
    <submittedName>
        <fullName evidence="1">Uncharacterized protein</fullName>
    </submittedName>
</protein>
<reference evidence="1 2" key="1">
    <citation type="submission" date="2018-07" db="EMBL/GenBank/DDBJ databases">
        <title>Genomic Encyclopedia of Type Strains, Phase IV (KMG-IV): sequencing the most valuable type-strain genomes for metagenomic binning, comparative biology and taxonomic classification.</title>
        <authorList>
            <person name="Goeker M."/>
        </authorList>
    </citation>
    <scope>NUCLEOTIDE SEQUENCE [LARGE SCALE GENOMIC DNA]</scope>
    <source>
        <strain evidence="1 2">DSM 44290</strain>
    </source>
</reference>
<evidence type="ECO:0000313" key="1">
    <source>
        <dbReference type="EMBL" id="RDI63614.1"/>
    </source>
</evidence>
<proteinExistence type="predicted"/>
<name>A0A370I2U1_9NOCA</name>